<evidence type="ECO:0000256" key="6">
    <source>
        <dbReference type="SAM" id="Phobius"/>
    </source>
</evidence>
<evidence type="ECO:0000256" key="1">
    <source>
        <dbReference type="ARBA" id="ARBA00004651"/>
    </source>
</evidence>
<evidence type="ECO:0000256" key="2">
    <source>
        <dbReference type="ARBA" id="ARBA00022475"/>
    </source>
</evidence>
<feature type="transmembrane region" description="Helical" evidence="6">
    <location>
        <begin position="42"/>
        <end position="61"/>
    </location>
</feature>
<dbReference type="RefSeq" id="WP_080312171.1">
    <property type="nucleotide sequence ID" value="NZ_MXWE01000017.1"/>
</dbReference>
<dbReference type="AlphaFoldDB" id="A0A5V7XWI4"/>
<dbReference type="GO" id="GO:0005886">
    <property type="term" value="C:plasma membrane"/>
    <property type="evidence" value="ECO:0007669"/>
    <property type="project" value="UniProtKB-SubCell"/>
</dbReference>
<proteinExistence type="predicted"/>
<dbReference type="FunFam" id="1.10.287.210:FF:000004">
    <property type="entry name" value="LPS O-antigen length regulator"/>
    <property type="match status" value="1"/>
</dbReference>
<evidence type="ECO:0000259" key="7">
    <source>
        <dbReference type="Pfam" id="PF02706"/>
    </source>
</evidence>
<keyword evidence="5 6" id="KW-0472">Membrane</keyword>
<dbReference type="Gene3D" id="3.30.1890.10">
    <property type="entry name" value="FepE-like"/>
    <property type="match status" value="1"/>
</dbReference>
<accession>A0A5V7XWI4</accession>
<dbReference type="Pfam" id="PF02706">
    <property type="entry name" value="Wzz"/>
    <property type="match status" value="1"/>
</dbReference>
<organism evidence="8">
    <name type="scientific">Salmonella enterica subsp. enterica serovar Bredeney</name>
    <dbReference type="NCBI Taxonomy" id="134047"/>
    <lineage>
        <taxon>Bacteria</taxon>
        <taxon>Pseudomonadati</taxon>
        <taxon>Pseudomonadota</taxon>
        <taxon>Gammaproteobacteria</taxon>
        <taxon>Enterobacterales</taxon>
        <taxon>Enterobacteriaceae</taxon>
        <taxon>Salmonella</taxon>
    </lineage>
</organism>
<evidence type="ECO:0000313" key="8">
    <source>
        <dbReference type="EMBL" id="EBV1850625.1"/>
    </source>
</evidence>
<dbReference type="NCBIfam" id="NF007699">
    <property type="entry name" value="PRK10381.1"/>
    <property type="match status" value="1"/>
</dbReference>
<dbReference type="EMBL" id="AAHEIV010000003">
    <property type="protein sequence ID" value="EBV1850625.1"/>
    <property type="molecule type" value="Genomic_DNA"/>
</dbReference>
<dbReference type="GO" id="GO:0004713">
    <property type="term" value="F:protein tyrosine kinase activity"/>
    <property type="evidence" value="ECO:0007669"/>
    <property type="project" value="TreeGrafter"/>
</dbReference>
<comment type="subcellular location">
    <subcellularLocation>
        <location evidence="1">Cell membrane</location>
        <topology evidence="1">Multi-pass membrane protein</topology>
    </subcellularLocation>
</comment>
<gene>
    <name evidence="8" type="ORF">DNY97_03370</name>
</gene>
<dbReference type="PANTHER" id="PTHR32309">
    <property type="entry name" value="TYROSINE-PROTEIN KINASE"/>
    <property type="match status" value="1"/>
</dbReference>
<dbReference type="PANTHER" id="PTHR32309:SF13">
    <property type="entry name" value="FERRIC ENTEROBACTIN TRANSPORT PROTEIN FEPE"/>
    <property type="match status" value="1"/>
</dbReference>
<dbReference type="InterPro" id="IPR003856">
    <property type="entry name" value="LPS_length_determ_N"/>
</dbReference>
<name>A0A5V7XWI4_SALET</name>
<protein>
    <submittedName>
        <fullName evidence="8">LPS O-antigen length regulator</fullName>
    </submittedName>
</protein>
<evidence type="ECO:0000256" key="3">
    <source>
        <dbReference type="ARBA" id="ARBA00022692"/>
    </source>
</evidence>
<evidence type="ECO:0000256" key="4">
    <source>
        <dbReference type="ARBA" id="ARBA00022989"/>
    </source>
</evidence>
<comment type="caution">
    <text evidence="8">The sequence shown here is derived from an EMBL/GenBank/DDBJ whole genome shotgun (WGS) entry which is preliminary data.</text>
</comment>
<sequence>MPSLNVKQEKHQSLAGYSLPPANSHEIDLFSLIEVLWQAKRGILATVFAFACVGLLLSFLLPQKWTSQAIVTPAESVQWQGLERTLTALRVLDMEVSVDRASVFNLFIKKFSSPSLLEEYLRSSPYVMDQLKGAQIDEQDLHRAIVVLSEKMKAVDSNASKKNETSLFTSWTLSFTAPTREEAQKVLAGYIQYISDIVVKETLENIRNQLEIKTRYEQEKLAMDRVRLKNQLDANIQRLHYSLEIANAAGIKRPVYSNGQAVKDDPDFSISLGADGISRKLEIEKGVTDVAEIDGDLRNRQYHVEQLAAMNVSDVKFTPFKYQLSPSLPVKKDGPGKAIIIILAALIGGMMACGGVLLRHAMVSRKMENALAIDERLV</sequence>
<dbReference type="InterPro" id="IPR050445">
    <property type="entry name" value="Bact_polysacc_biosynth/exp"/>
</dbReference>
<keyword evidence="4 6" id="KW-1133">Transmembrane helix</keyword>
<dbReference type="FunFam" id="3.30.1890.10:FF:000004">
    <property type="entry name" value="LPS O-antigen length regulator"/>
    <property type="match status" value="1"/>
</dbReference>
<keyword evidence="2" id="KW-1003">Cell membrane</keyword>
<evidence type="ECO:0000256" key="5">
    <source>
        <dbReference type="ARBA" id="ARBA00023136"/>
    </source>
</evidence>
<dbReference type="Gene3D" id="1.10.287.210">
    <property type="match status" value="1"/>
</dbReference>
<feature type="transmembrane region" description="Helical" evidence="6">
    <location>
        <begin position="338"/>
        <end position="358"/>
    </location>
</feature>
<reference evidence="8" key="1">
    <citation type="submission" date="2018-06" db="EMBL/GenBank/DDBJ databases">
        <authorList>
            <person name="Ashton P.M."/>
            <person name="Dallman T."/>
            <person name="Nair S."/>
            <person name="De Pinna E."/>
            <person name="Peters T."/>
            <person name="Grant K."/>
        </authorList>
    </citation>
    <scope>NUCLEOTIDE SEQUENCE</scope>
    <source>
        <strain evidence="8">527520</strain>
    </source>
</reference>
<feature type="domain" description="Polysaccharide chain length determinant N-terminal" evidence="7">
    <location>
        <begin position="26"/>
        <end position="122"/>
    </location>
</feature>
<keyword evidence="3 6" id="KW-0812">Transmembrane</keyword>
<dbReference type="SUPFAM" id="SSF160355">
    <property type="entry name" value="Bacterial polysaccharide co-polymerase-like"/>
    <property type="match status" value="1"/>
</dbReference>